<evidence type="ECO:0000256" key="6">
    <source>
        <dbReference type="RuleBase" id="RU000461"/>
    </source>
</evidence>
<dbReference type="EMBL" id="KQ965775">
    <property type="protein sequence ID" value="KXS13759.1"/>
    <property type="molecule type" value="Genomic_DNA"/>
</dbReference>
<dbReference type="InterPro" id="IPR001128">
    <property type="entry name" value="Cyt_P450"/>
</dbReference>
<organism evidence="8 9">
    <name type="scientific">Gonapodya prolifera (strain JEL478)</name>
    <name type="common">Monoblepharis prolifera</name>
    <dbReference type="NCBI Taxonomy" id="1344416"/>
    <lineage>
        <taxon>Eukaryota</taxon>
        <taxon>Fungi</taxon>
        <taxon>Fungi incertae sedis</taxon>
        <taxon>Chytridiomycota</taxon>
        <taxon>Chytridiomycota incertae sedis</taxon>
        <taxon>Monoblepharidomycetes</taxon>
        <taxon>Monoblepharidales</taxon>
        <taxon>Gonapodyaceae</taxon>
        <taxon>Gonapodya</taxon>
    </lineage>
</organism>
<dbReference type="PANTHER" id="PTHR24305:SF166">
    <property type="entry name" value="CYTOCHROME P450 12A4, MITOCHONDRIAL-RELATED"/>
    <property type="match status" value="1"/>
</dbReference>
<keyword evidence="5 6" id="KW-0349">Heme</keyword>
<dbReference type="OrthoDB" id="1470350at2759"/>
<feature type="signal peptide" evidence="7">
    <location>
        <begin position="1"/>
        <end position="15"/>
    </location>
</feature>
<dbReference type="InterPro" id="IPR036396">
    <property type="entry name" value="Cyt_P450_sf"/>
</dbReference>
<keyword evidence="6" id="KW-0503">Monooxygenase</keyword>
<evidence type="ECO:0000256" key="3">
    <source>
        <dbReference type="ARBA" id="ARBA00022723"/>
    </source>
</evidence>
<dbReference type="PRINTS" id="PR00385">
    <property type="entry name" value="P450"/>
</dbReference>
<keyword evidence="9" id="KW-1185">Reference proteome</keyword>
<dbReference type="InterPro" id="IPR017972">
    <property type="entry name" value="Cyt_P450_CS"/>
</dbReference>
<evidence type="ECO:0000256" key="2">
    <source>
        <dbReference type="ARBA" id="ARBA00010617"/>
    </source>
</evidence>
<dbReference type="STRING" id="1344416.A0A139AAT3"/>
<evidence type="ECO:0000256" key="1">
    <source>
        <dbReference type="ARBA" id="ARBA00001971"/>
    </source>
</evidence>
<keyword evidence="6" id="KW-0560">Oxidoreductase</keyword>
<dbReference type="GO" id="GO:0004497">
    <property type="term" value="F:monooxygenase activity"/>
    <property type="evidence" value="ECO:0007669"/>
    <property type="project" value="UniProtKB-KW"/>
</dbReference>
<keyword evidence="7" id="KW-0732">Signal</keyword>
<evidence type="ECO:0000256" key="4">
    <source>
        <dbReference type="ARBA" id="ARBA00023004"/>
    </source>
</evidence>
<dbReference type="PRINTS" id="PR00463">
    <property type="entry name" value="EP450I"/>
</dbReference>
<evidence type="ECO:0000256" key="5">
    <source>
        <dbReference type="PIRSR" id="PIRSR602401-1"/>
    </source>
</evidence>
<dbReference type="Pfam" id="PF00067">
    <property type="entry name" value="p450"/>
    <property type="match status" value="1"/>
</dbReference>
<dbReference type="SUPFAM" id="SSF48264">
    <property type="entry name" value="Cytochrome P450"/>
    <property type="match status" value="1"/>
</dbReference>
<proteinExistence type="inferred from homology"/>
<dbReference type="GO" id="GO:0020037">
    <property type="term" value="F:heme binding"/>
    <property type="evidence" value="ECO:0007669"/>
    <property type="project" value="InterPro"/>
</dbReference>
<evidence type="ECO:0000256" key="7">
    <source>
        <dbReference type="SAM" id="SignalP"/>
    </source>
</evidence>
<comment type="cofactor">
    <cofactor evidence="1 5">
        <name>heme</name>
        <dbReference type="ChEBI" id="CHEBI:30413"/>
    </cofactor>
</comment>
<evidence type="ECO:0000313" key="8">
    <source>
        <dbReference type="EMBL" id="KXS13759.1"/>
    </source>
</evidence>
<dbReference type="Proteomes" id="UP000070544">
    <property type="component" value="Unassembled WGS sequence"/>
</dbReference>
<dbReference type="PANTHER" id="PTHR24305">
    <property type="entry name" value="CYTOCHROME P450"/>
    <property type="match status" value="1"/>
</dbReference>
<dbReference type="AlphaFoldDB" id="A0A139AAT3"/>
<comment type="similarity">
    <text evidence="2 6">Belongs to the cytochrome P450 family.</text>
</comment>
<feature type="binding site" description="axial binding residue" evidence="5">
    <location>
        <position position="469"/>
    </location>
    <ligand>
        <name>heme</name>
        <dbReference type="ChEBI" id="CHEBI:30413"/>
    </ligand>
    <ligandPart>
        <name>Fe</name>
        <dbReference type="ChEBI" id="CHEBI:18248"/>
    </ligandPart>
</feature>
<dbReference type="PROSITE" id="PS00086">
    <property type="entry name" value="CYTOCHROME_P450"/>
    <property type="match status" value="1"/>
</dbReference>
<dbReference type="InterPro" id="IPR002401">
    <property type="entry name" value="Cyt_P450_E_grp-I"/>
</dbReference>
<dbReference type="GO" id="GO:0016705">
    <property type="term" value="F:oxidoreductase activity, acting on paired donors, with incorporation or reduction of molecular oxygen"/>
    <property type="evidence" value="ECO:0007669"/>
    <property type="project" value="InterPro"/>
</dbReference>
<evidence type="ECO:0000313" key="9">
    <source>
        <dbReference type="Proteomes" id="UP000070544"/>
    </source>
</evidence>
<dbReference type="Gene3D" id="1.10.630.10">
    <property type="entry name" value="Cytochrome P450"/>
    <property type="match status" value="1"/>
</dbReference>
<feature type="chain" id="PRO_5013153389" evidence="7">
    <location>
        <begin position="16"/>
        <end position="533"/>
    </location>
</feature>
<sequence>MAALTLLTFANVATAIAVASLTRYAFYLMDAFLRSPIAVIPGAALDVAFPPWGWWNLMTGRGYECKFKRHERFGGVVRIDSKTVSVADPSLAQRLLRVDDISKARFYDDIKIDPKDPGELLTMRNKEDHRKIRHAISPAFSIRFLADLEVQMDQVWKVLESKLTNEAQAGQGYADADVVELFAAVALDIISSTAFGESLDVIRLGGHPYRTAADLQAVITAFQSITPFNVYSISWCRDNLAVLWNHLATLRRRRQAALDNGEKVRRDILYIMMELEAKGVIQPVELRENSLLFMGAGSETSASTMAWATHFLLCHPESLTRLRSELSNATLSSSQSGFLRLADLKPLPYLNAVIKETLRCRPVATRLMREMDKDTTVSTGGWDGVERAYHIPRGTNVEISIYALHRSPKLWQRASEFWPERWLGTETVDEEAWGVDGVINQHETKNVERKPAKVNLDAFIPFSAGTRDCIGKNFGMNEIRLFLGRLVHLFDIEPLYDVSKPVTGSDYITLQPPPFPVKITPRKALTAAVARAM</sequence>
<dbReference type="GO" id="GO:0005506">
    <property type="term" value="F:iron ion binding"/>
    <property type="evidence" value="ECO:0007669"/>
    <property type="project" value="InterPro"/>
</dbReference>
<keyword evidence="4 5" id="KW-0408">Iron</keyword>
<protein>
    <submittedName>
        <fullName evidence="8">Cytochrome P450</fullName>
    </submittedName>
</protein>
<dbReference type="InterPro" id="IPR050121">
    <property type="entry name" value="Cytochrome_P450_monoxygenase"/>
</dbReference>
<name>A0A139AAT3_GONPJ</name>
<reference evidence="8 9" key="1">
    <citation type="journal article" date="2015" name="Genome Biol. Evol.">
        <title>Phylogenomic analyses indicate that early fungi evolved digesting cell walls of algal ancestors of land plants.</title>
        <authorList>
            <person name="Chang Y."/>
            <person name="Wang S."/>
            <person name="Sekimoto S."/>
            <person name="Aerts A.L."/>
            <person name="Choi C."/>
            <person name="Clum A."/>
            <person name="LaButti K.M."/>
            <person name="Lindquist E.A."/>
            <person name="Yee Ngan C."/>
            <person name="Ohm R.A."/>
            <person name="Salamov A.A."/>
            <person name="Grigoriev I.V."/>
            <person name="Spatafora J.W."/>
            <person name="Berbee M.L."/>
        </authorList>
    </citation>
    <scope>NUCLEOTIDE SEQUENCE [LARGE SCALE GENOMIC DNA]</scope>
    <source>
        <strain evidence="8 9">JEL478</strain>
    </source>
</reference>
<keyword evidence="3 5" id="KW-0479">Metal-binding</keyword>
<dbReference type="OMA" id="DYETHAP"/>
<gene>
    <name evidence="8" type="ORF">M427DRAFT_146408</name>
</gene>
<accession>A0A139AAT3</accession>